<evidence type="ECO:0000313" key="6">
    <source>
        <dbReference type="EMBL" id="BBT15913.1"/>
    </source>
</evidence>
<organism evidence="7 8">
    <name type="scientific">Metapseudomonas otitidis</name>
    <dbReference type="NCBI Taxonomy" id="319939"/>
    <lineage>
        <taxon>Bacteria</taxon>
        <taxon>Pseudomonadati</taxon>
        <taxon>Pseudomonadota</taxon>
        <taxon>Gammaproteobacteria</taxon>
        <taxon>Pseudomonadales</taxon>
        <taxon>Pseudomonadaceae</taxon>
        <taxon>Metapseudomonas</taxon>
    </lineage>
</organism>
<evidence type="ECO:0000256" key="1">
    <source>
        <dbReference type="ARBA" id="ARBA00004514"/>
    </source>
</evidence>
<keyword evidence="2" id="KW-0963">Cytoplasm</keyword>
<gene>
    <name evidence="7" type="ORF">PtoMrB4_36390</name>
    <name evidence="6" type="ORF">WP8S17C03_19620</name>
</gene>
<keyword evidence="4" id="KW-0143">Chaperone</keyword>
<sequence length="99" mass="11211">MSQTMLKQIEETREALVSAFESQDWEAVGRLDLQCREQVNVAMLDCGDIEEGLRAQLESLIEVYRQLTESCARQRDEVAAELSQIVRASQGAKVYQLFG</sequence>
<dbReference type="Proteomes" id="UP000515591">
    <property type="component" value="Chromosome"/>
</dbReference>
<protein>
    <recommendedName>
        <fullName evidence="5">Flagellar protein FliT</fullName>
    </recommendedName>
</protein>
<evidence type="ECO:0000313" key="7">
    <source>
        <dbReference type="EMBL" id="BCA29662.1"/>
    </source>
</evidence>
<evidence type="ECO:0000256" key="2">
    <source>
        <dbReference type="ARBA" id="ARBA00022490"/>
    </source>
</evidence>
<keyword evidence="3" id="KW-1005">Bacterial flagellum biogenesis</keyword>
<evidence type="ECO:0000256" key="3">
    <source>
        <dbReference type="ARBA" id="ARBA00022795"/>
    </source>
</evidence>
<keyword evidence="7" id="KW-0282">Flagellum</keyword>
<dbReference type="Proteomes" id="UP000501237">
    <property type="component" value="Chromosome"/>
</dbReference>
<comment type="subcellular location">
    <subcellularLocation>
        <location evidence="1">Cytoplasm</location>
        <location evidence="1">Cytosol</location>
    </subcellularLocation>
</comment>
<dbReference type="EMBL" id="AP022213">
    <property type="protein sequence ID" value="BBT15913.1"/>
    <property type="molecule type" value="Genomic_DNA"/>
</dbReference>
<proteinExistence type="predicted"/>
<reference evidence="7 8" key="2">
    <citation type="journal article" date="2020" name="Microbiol. Resour. Announc.">
        <title>Complete genome sequence of Pseudomonas otitidis strain MrB4, isolated from Lake Biwa in Japan.</title>
        <authorList>
            <person name="Miyazaki K."/>
            <person name="Hase E."/>
            <person name="Maruya T."/>
        </authorList>
    </citation>
    <scope>NUCLEOTIDE SEQUENCE [LARGE SCALE GENOMIC DNA]</scope>
    <source>
        <strain evidence="7 8">MrB4</strain>
    </source>
</reference>
<dbReference type="EMBL" id="AP022642">
    <property type="protein sequence ID" value="BCA29662.1"/>
    <property type="molecule type" value="Genomic_DNA"/>
</dbReference>
<reference evidence="6 9" key="1">
    <citation type="submission" date="2019-12" db="EMBL/GenBank/DDBJ databases">
        <title>complete genome sequences of Pseudomonas otitidis str. WP8-S17-CRE-03 isolated from wastewater treatment plant effluent.</title>
        <authorList>
            <person name="Sekizuka T."/>
            <person name="Itokawa K."/>
            <person name="Yatsu K."/>
            <person name="Inamine Y."/>
            <person name="Kuroda M."/>
        </authorList>
    </citation>
    <scope>NUCLEOTIDE SEQUENCE [LARGE SCALE GENOMIC DNA]</scope>
    <source>
        <strain evidence="6 9">WP8-S17-CRE-03</strain>
    </source>
</reference>
<dbReference type="Pfam" id="PF05400">
    <property type="entry name" value="FliT"/>
    <property type="match status" value="1"/>
</dbReference>
<evidence type="ECO:0000313" key="9">
    <source>
        <dbReference type="Proteomes" id="UP000515591"/>
    </source>
</evidence>
<dbReference type="GeneID" id="57398857"/>
<dbReference type="KEGG" id="poj:PtoMrB4_36390"/>
<evidence type="ECO:0000313" key="8">
    <source>
        <dbReference type="Proteomes" id="UP000501237"/>
    </source>
</evidence>
<dbReference type="RefSeq" id="WP_107328830.1">
    <property type="nucleotide sequence ID" value="NZ_AP022213.1"/>
</dbReference>
<evidence type="ECO:0000256" key="4">
    <source>
        <dbReference type="ARBA" id="ARBA00023186"/>
    </source>
</evidence>
<keyword evidence="7" id="KW-0966">Cell projection</keyword>
<dbReference type="InterPro" id="IPR008622">
    <property type="entry name" value="FliT"/>
</dbReference>
<keyword evidence="7" id="KW-0969">Cilium</keyword>
<dbReference type="AlphaFoldDB" id="A0A679GJT6"/>
<name>A0A679GJT6_9GAMM</name>
<accession>A0A679GJT6</accession>
<evidence type="ECO:0000256" key="5">
    <source>
        <dbReference type="ARBA" id="ARBA00093797"/>
    </source>
</evidence>